<dbReference type="Gene3D" id="1.10.150.240">
    <property type="entry name" value="Putative phosphatase, domain 2"/>
    <property type="match status" value="1"/>
</dbReference>
<organism evidence="1 2">
    <name type="scientific">Rhodobium orientis</name>
    <dbReference type="NCBI Taxonomy" id="34017"/>
    <lineage>
        <taxon>Bacteria</taxon>
        <taxon>Pseudomonadati</taxon>
        <taxon>Pseudomonadota</taxon>
        <taxon>Alphaproteobacteria</taxon>
        <taxon>Hyphomicrobiales</taxon>
        <taxon>Rhodobiaceae</taxon>
        <taxon>Rhodobium</taxon>
    </lineage>
</organism>
<dbReference type="AlphaFoldDB" id="A0A327JR53"/>
<comment type="caution">
    <text evidence="1">The sequence shown here is derived from an EMBL/GenBank/DDBJ whole genome shotgun (WGS) entry which is preliminary data.</text>
</comment>
<dbReference type="InterPro" id="IPR023198">
    <property type="entry name" value="PGP-like_dom2"/>
</dbReference>
<dbReference type="SUPFAM" id="SSF56784">
    <property type="entry name" value="HAD-like"/>
    <property type="match status" value="1"/>
</dbReference>
<dbReference type="SFLD" id="SFLDS00003">
    <property type="entry name" value="Haloacid_Dehalogenase"/>
    <property type="match status" value="1"/>
</dbReference>
<name>A0A327JR53_9HYPH</name>
<dbReference type="InterPro" id="IPR023214">
    <property type="entry name" value="HAD_sf"/>
</dbReference>
<evidence type="ECO:0000313" key="1">
    <source>
        <dbReference type="EMBL" id="RAI28551.1"/>
    </source>
</evidence>
<protein>
    <submittedName>
        <fullName evidence="1">Hydrolase</fullName>
    </submittedName>
</protein>
<dbReference type="NCBIfam" id="TIGR01509">
    <property type="entry name" value="HAD-SF-IA-v3"/>
    <property type="match status" value="1"/>
</dbReference>
<dbReference type="EMBL" id="NPEV01000009">
    <property type="protein sequence ID" value="RAI28551.1"/>
    <property type="molecule type" value="Genomic_DNA"/>
</dbReference>
<proteinExistence type="predicted"/>
<accession>A0A327JR53</accession>
<dbReference type="Pfam" id="PF00702">
    <property type="entry name" value="Hydrolase"/>
    <property type="match status" value="1"/>
</dbReference>
<keyword evidence="2" id="KW-1185">Reference proteome</keyword>
<dbReference type="PANTHER" id="PTHR18901:SF38">
    <property type="entry name" value="PSEUDOURIDINE-5'-PHOSPHATASE"/>
    <property type="match status" value="1"/>
</dbReference>
<sequence>MRNRAVDLVIFDCDGVLVDSEPISVAVLLEVIAEDGVKISPEEGYRIFLGRSLKTIVETIAADYGLVITSDHVTEIRQRLFERFRRDLQPTPGIAEALAALKVPFCVASSSQVERIELSLGVTGLLESFGANVYSSTMVRNGKPAPDLFLHAARAMGVEPARCAVVEDSPAGIEAAGRAGMHVLAYLGGSHVGPADLRRRVEAMSPDLVFDRMALLPSLIDRLSPGESFG</sequence>
<dbReference type="Proteomes" id="UP000249299">
    <property type="component" value="Unassembled WGS sequence"/>
</dbReference>
<keyword evidence="1" id="KW-0378">Hydrolase</keyword>
<dbReference type="SFLD" id="SFLDG01129">
    <property type="entry name" value="C1.5:_HAD__Beta-PGM__Phosphata"/>
    <property type="match status" value="1"/>
</dbReference>
<dbReference type="GO" id="GO:0016787">
    <property type="term" value="F:hydrolase activity"/>
    <property type="evidence" value="ECO:0007669"/>
    <property type="project" value="UniProtKB-KW"/>
</dbReference>
<dbReference type="PANTHER" id="PTHR18901">
    <property type="entry name" value="2-DEOXYGLUCOSE-6-PHOSPHATE PHOSPHATASE 2"/>
    <property type="match status" value="1"/>
</dbReference>
<gene>
    <name evidence="1" type="ORF">CH339_06355</name>
</gene>
<dbReference type="InterPro" id="IPR036412">
    <property type="entry name" value="HAD-like_sf"/>
</dbReference>
<dbReference type="RefSeq" id="WP_111433545.1">
    <property type="nucleotide sequence ID" value="NZ_JACIGG010000010.1"/>
</dbReference>
<dbReference type="OrthoDB" id="9797743at2"/>
<reference evidence="1 2" key="1">
    <citation type="submission" date="2017-07" db="EMBL/GenBank/DDBJ databases">
        <title>Draft Genome Sequences of Select Purple Nonsulfur Bacteria.</title>
        <authorList>
            <person name="Lasarre B."/>
            <person name="Mckinlay J.B."/>
        </authorList>
    </citation>
    <scope>NUCLEOTIDE SEQUENCE [LARGE SCALE GENOMIC DNA]</scope>
    <source>
        <strain evidence="1 2">DSM 11290</strain>
    </source>
</reference>
<dbReference type="InterPro" id="IPR006439">
    <property type="entry name" value="HAD-SF_hydro_IA"/>
</dbReference>
<dbReference type="Gene3D" id="3.40.50.1000">
    <property type="entry name" value="HAD superfamily/HAD-like"/>
    <property type="match status" value="1"/>
</dbReference>
<dbReference type="CDD" id="cd07526">
    <property type="entry name" value="HAD_BPGM_like"/>
    <property type="match status" value="1"/>
</dbReference>
<dbReference type="SFLD" id="SFLDG01135">
    <property type="entry name" value="C1.5.6:_HAD__Beta-PGM__Phospha"/>
    <property type="match status" value="1"/>
</dbReference>
<evidence type="ECO:0000313" key="2">
    <source>
        <dbReference type="Proteomes" id="UP000249299"/>
    </source>
</evidence>